<feature type="region of interest" description="Disordered" evidence="1">
    <location>
        <begin position="1"/>
        <end position="24"/>
    </location>
</feature>
<dbReference type="Pfam" id="PF13196">
    <property type="entry name" value="DUF4012"/>
    <property type="match status" value="1"/>
</dbReference>
<accession>A0A7D6C5D1</accession>
<dbReference type="AlphaFoldDB" id="A0A7D6C5D1"/>
<protein>
    <submittedName>
        <fullName evidence="3">DUF4012 domain-containing protein</fullName>
    </submittedName>
</protein>
<reference evidence="3" key="1">
    <citation type="submission" date="2020-08" db="EMBL/GenBank/DDBJ databases">
        <title>A bifunctional nitrone conjugated secondary metabolite targeting the ribosome.</title>
        <authorList>
            <person name="Limbrick E.M."/>
            <person name="Graf M."/>
            <person name="Derewacz D.K."/>
            <person name="Nguyen F."/>
            <person name="Spraggins J.M."/>
            <person name="Wieland M."/>
            <person name="Ynigez-Gutierrez A.E."/>
            <person name="Reisman B.J."/>
            <person name="Zinshteyn B."/>
            <person name="McCulloch K."/>
            <person name="Iverson T.M."/>
            <person name="Green R."/>
            <person name="Wilson D.N."/>
            <person name="Bachmann B.O."/>
        </authorList>
    </citation>
    <scope>NUCLEOTIDE SEQUENCE</scope>
    <source>
        <strain evidence="3">Africana</strain>
    </source>
</reference>
<organism evidence="3">
    <name type="scientific">Micromonospora carbonacea</name>
    <dbReference type="NCBI Taxonomy" id="47853"/>
    <lineage>
        <taxon>Bacteria</taxon>
        <taxon>Bacillati</taxon>
        <taxon>Actinomycetota</taxon>
        <taxon>Actinomycetes</taxon>
        <taxon>Micromonosporales</taxon>
        <taxon>Micromonosporaceae</taxon>
        <taxon>Micromonospora</taxon>
    </lineage>
</organism>
<evidence type="ECO:0000256" key="2">
    <source>
        <dbReference type="SAM" id="Phobius"/>
    </source>
</evidence>
<keyword evidence="2" id="KW-0472">Membrane</keyword>
<dbReference type="InterPro" id="IPR025101">
    <property type="entry name" value="DUF4012"/>
</dbReference>
<feature type="transmembrane region" description="Helical" evidence="2">
    <location>
        <begin position="34"/>
        <end position="54"/>
    </location>
</feature>
<evidence type="ECO:0000313" key="3">
    <source>
        <dbReference type="EMBL" id="QLJ96427.1"/>
    </source>
</evidence>
<proteinExistence type="predicted"/>
<keyword evidence="2" id="KW-1133">Transmembrane helix</keyword>
<sequence>MSVSWSEVGVSDTEQPRRAGRRSRRRVKARVRRALLAGLIVASLVLLSVGWVGFRGWQARTHLLNAAALAQQLSSEVVGADIERAQRTLSALQDQAGAAREATGDPGWRISQHAPYAGDDLAAVRQIAVAIDDLARGAFPTLLRTDLSTLLPGKGRLDVHRLKAVTAELTATDQVVQRTRDRLVAVPTGALVEPVRDAVAELRTEIDRLASLTRAADRAARLLPPLLGAGGPRSYLMVSQNPAELRATGGMFGAYALIEANDGKLRMGAQGTSAKLGLFDPALKLKPEIRNLYTDLPGMYPADVNLTPHFPTAAALFRQMYRERSGRTVDGVLAVDPVVLSYLLKATGPVSVPGHSTLVSEKVVRTLLSDTYQRMEAKAQDDFFAASAVAVFDTFFTRDVDPRAYLSALDRAITERRVLFWSAHPEEQRVIDGNRLAGSLPEQEAVPTVGVFLNDGSGAKLGYYLRPAATLAVGPCRPDGRRELRLRVTLHSTAPERGLSESVLGLGLAGDPYTARTLVSVHSPAGGAVLRTRLDGTEVPVGSGTERRRQVVIANVEVRPGTTRALEVDVLTGRTGSGEGDLWLTPTATPWTTQIDPAPHCDQ</sequence>
<dbReference type="EMBL" id="CP058905">
    <property type="protein sequence ID" value="QLJ96427.1"/>
    <property type="molecule type" value="Genomic_DNA"/>
</dbReference>
<gene>
    <name evidence="3" type="ORF">HZU44_15775</name>
</gene>
<name>A0A7D6C5D1_9ACTN</name>
<keyword evidence="2" id="KW-0812">Transmembrane</keyword>
<evidence type="ECO:0000256" key="1">
    <source>
        <dbReference type="SAM" id="MobiDB-lite"/>
    </source>
</evidence>